<dbReference type="Pfam" id="PF13302">
    <property type="entry name" value="Acetyltransf_3"/>
    <property type="match status" value="1"/>
</dbReference>
<dbReference type="Proteomes" id="UP000285456">
    <property type="component" value="Unassembled WGS sequence"/>
</dbReference>
<gene>
    <name evidence="2" type="ORF">D1B32_23375</name>
</gene>
<dbReference type="PROSITE" id="PS51186">
    <property type="entry name" value="GNAT"/>
    <property type="match status" value="1"/>
</dbReference>
<dbReference type="SUPFAM" id="SSF55729">
    <property type="entry name" value="Acyl-CoA N-acyltransferases (Nat)"/>
    <property type="match status" value="1"/>
</dbReference>
<dbReference type="RefSeq" id="WP_118890499.1">
    <property type="nucleotide sequence ID" value="NZ_PHUT01000033.1"/>
</dbReference>
<dbReference type="InterPro" id="IPR016181">
    <property type="entry name" value="Acyl_CoA_acyltransferase"/>
</dbReference>
<evidence type="ECO:0000259" key="1">
    <source>
        <dbReference type="PROSITE" id="PS51186"/>
    </source>
</evidence>
<dbReference type="PANTHER" id="PTHR43792:SF1">
    <property type="entry name" value="N-ACETYLTRANSFERASE DOMAIN-CONTAINING PROTEIN"/>
    <property type="match status" value="1"/>
</dbReference>
<name>A0A417Y8Y2_9BACI</name>
<sequence>MTTLFLVQHQKKYAEEISRLSSAVQVKEALGLDDEQTSIEGTINFITHVFEQERLGKQFSRVILNDGGELIGVITLKDIDRIHNRCHIGTWIGYPYWGKGYNAMAKTEILHIAFSKFRLKNVFAGAKRENIRSQKAQEKLPYIRIGVEKEFPEEHRKLESQAEAPCILNVIERQRCSWRGIEVQYEFSKRSI</sequence>
<comment type="caution">
    <text evidence="2">The sequence shown here is derived from an EMBL/GenBank/DDBJ whole genome shotgun (WGS) entry which is preliminary data.</text>
</comment>
<organism evidence="2 3">
    <name type="scientific">Oceanobacillus profundus</name>
    <dbReference type="NCBI Taxonomy" id="372463"/>
    <lineage>
        <taxon>Bacteria</taxon>
        <taxon>Bacillati</taxon>
        <taxon>Bacillota</taxon>
        <taxon>Bacilli</taxon>
        <taxon>Bacillales</taxon>
        <taxon>Bacillaceae</taxon>
        <taxon>Oceanobacillus</taxon>
    </lineage>
</organism>
<dbReference type="GO" id="GO:0016747">
    <property type="term" value="F:acyltransferase activity, transferring groups other than amino-acyl groups"/>
    <property type="evidence" value="ECO:0007669"/>
    <property type="project" value="InterPro"/>
</dbReference>
<dbReference type="InterPro" id="IPR051531">
    <property type="entry name" value="N-acetyltransferase"/>
</dbReference>
<dbReference type="Gene3D" id="3.40.630.30">
    <property type="match status" value="1"/>
</dbReference>
<evidence type="ECO:0000313" key="3">
    <source>
        <dbReference type="Proteomes" id="UP000285456"/>
    </source>
</evidence>
<dbReference type="OrthoDB" id="162775at2"/>
<dbReference type="AlphaFoldDB" id="A0A417Y8Y2"/>
<dbReference type="EMBL" id="QWEH01000038">
    <property type="protein sequence ID" value="RHW29210.1"/>
    <property type="molecule type" value="Genomic_DNA"/>
</dbReference>
<reference evidence="2 3" key="1">
    <citation type="journal article" date="2007" name="Int. J. Syst. Evol. Microbiol.">
        <title>Oceanobacillus profundus sp. nov., isolated from a deep-sea sediment core.</title>
        <authorList>
            <person name="Kim Y.G."/>
            <person name="Choi D.H."/>
            <person name="Hyun S."/>
            <person name="Cho B.C."/>
        </authorList>
    </citation>
    <scope>NUCLEOTIDE SEQUENCE [LARGE SCALE GENOMIC DNA]</scope>
    <source>
        <strain evidence="2 3">DSM 18246</strain>
    </source>
</reference>
<dbReference type="PANTHER" id="PTHR43792">
    <property type="entry name" value="GNAT FAMILY, PUTATIVE (AFU_ORTHOLOGUE AFUA_3G00765)-RELATED-RELATED"/>
    <property type="match status" value="1"/>
</dbReference>
<accession>A0A417Y8Y2</accession>
<keyword evidence="3" id="KW-1185">Reference proteome</keyword>
<proteinExistence type="predicted"/>
<feature type="domain" description="N-acetyltransferase" evidence="1">
    <location>
        <begin position="15"/>
        <end position="165"/>
    </location>
</feature>
<protein>
    <submittedName>
        <fullName evidence="2">N-acetyltransferase</fullName>
    </submittedName>
</protein>
<keyword evidence="2" id="KW-0808">Transferase</keyword>
<dbReference type="InterPro" id="IPR000182">
    <property type="entry name" value="GNAT_dom"/>
</dbReference>
<evidence type="ECO:0000313" key="2">
    <source>
        <dbReference type="EMBL" id="RHW29210.1"/>
    </source>
</evidence>